<comment type="caution">
    <text evidence="2">The sequence shown here is derived from an EMBL/GenBank/DDBJ whole genome shotgun (WGS) entry which is preliminary data.</text>
</comment>
<reference evidence="2" key="1">
    <citation type="submission" date="2020-10" db="EMBL/GenBank/DDBJ databases">
        <title>Connecting structure to function with the recovery of over 1000 high-quality activated sludge metagenome-assembled genomes encoding full-length rRNA genes using long-read sequencing.</title>
        <authorList>
            <person name="Singleton C.M."/>
            <person name="Petriglieri F."/>
            <person name="Kristensen J.M."/>
            <person name="Kirkegaard R.H."/>
            <person name="Michaelsen T.Y."/>
            <person name="Andersen M.H."/>
            <person name="Karst S.M."/>
            <person name="Dueholm M.S."/>
            <person name="Nielsen P.H."/>
            <person name="Albertsen M."/>
        </authorList>
    </citation>
    <scope>NUCLEOTIDE SEQUENCE</scope>
    <source>
        <strain evidence="2">EsbW_18-Q3-R4-48_MAXAC.044</strain>
    </source>
</reference>
<evidence type="ECO:0000313" key="2">
    <source>
        <dbReference type="EMBL" id="MBK7421735.1"/>
    </source>
</evidence>
<dbReference type="AlphaFoldDB" id="A0A9D7F431"/>
<evidence type="ECO:0000313" key="3">
    <source>
        <dbReference type="Proteomes" id="UP000886602"/>
    </source>
</evidence>
<dbReference type="EMBL" id="JADJNC010000003">
    <property type="protein sequence ID" value="MBK7421735.1"/>
    <property type="molecule type" value="Genomic_DNA"/>
</dbReference>
<name>A0A9D7F431_9RHOO</name>
<feature type="transmembrane region" description="Helical" evidence="1">
    <location>
        <begin position="35"/>
        <end position="54"/>
    </location>
</feature>
<keyword evidence="1" id="KW-1133">Transmembrane helix</keyword>
<organism evidence="2 3">
    <name type="scientific">Candidatus Propionivibrio dominans</name>
    <dbReference type="NCBI Taxonomy" id="2954373"/>
    <lineage>
        <taxon>Bacteria</taxon>
        <taxon>Pseudomonadati</taxon>
        <taxon>Pseudomonadota</taxon>
        <taxon>Betaproteobacteria</taxon>
        <taxon>Rhodocyclales</taxon>
        <taxon>Rhodocyclaceae</taxon>
        <taxon>Propionivibrio</taxon>
    </lineage>
</organism>
<evidence type="ECO:0000256" key="1">
    <source>
        <dbReference type="SAM" id="Phobius"/>
    </source>
</evidence>
<sequence length="108" mass="12025">MNINFDQARRPGLLARVLTTIVGLVLLTAAFMFSLVFFAVVAVAGLLFWMYFMWKTRALRQQLRERMDEQVRAGAFEPPVSEPAAGGEIIEGEAVRVVDAGRQLDQAP</sequence>
<feature type="transmembrane region" description="Helical" evidence="1">
    <location>
        <begin position="12"/>
        <end position="29"/>
    </location>
</feature>
<gene>
    <name evidence="2" type="ORF">IPJ48_00790</name>
</gene>
<keyword evidence="1" id="KW-0812">Transmembrane</keyword>
<dbReference type="Proteomes" id="UP000886602">
    <property type="component" value="Unassembled WGS sequence"/>
</dbReference>
<proteinExistence type="predicted"/>
<accession>A0A9D7F431</accession>
<keyword evidence="1" id="KW-0472">Membrane</keyword>
<protein>
    <submittedName>
        <fullName evidence="2">Uncharacterized protein</fullName>
    </submittedName>
</protein>